<accession>A0A178XMJ2</accession>
<dbReference type="SUPFAM" id="SSF51735">
    <property type="entry name" value="NAD(P)-binding Rossmann-fold domains"/>
    <property type="match status" value="1"/>
</dbReference>
<evidence type="ECO:0000256" key="2">
    <source>
        <dbReference type="ARBA" id="ARBA00023002"/>
    </source>
</evidence>
<proteinExistence type="inferred from homology"/>
<dbReference type="InterPro" id="IPR002347">
    <property type="entry name" value="SDR_fam"/>
</dbReference>
<dbReference type="RefSeq" id="WP_064243694.1">
    <property type="nucleotide sequence ID" value="NZ_LPUX01000064.1"/>
</dbReference>
<keyword evidence="4" id="KW-1185">Reference proteome</keyword>
<dbReference type="InterPro" id="IPR011286">
    <property type="entry name" value="2-deoxy-D-gluc_3_DH"/>
</dbReference>
<evidence type="ECO:0000313" key="3">
    <source>
        <dbReference type="EMBL" id="OAP36469.1"/>
    </source>
</evidence>
<dbReference type="PROSITE" id="PS00061">
    <property type="entry name" value="ADH_SHORT"/>
    <property type="match status" value="1"/>
</dbReference>
<gene>
    <name evidence="3" type="ORF">AU381_18340</name>
</gene>
<dbReference type="STRING" id="1472378.AU381_18340"/>
<sequence length="255" mass="26979">MTAAAGLFDLSGKRALVTGARTGLGQGLALALASAGADIIGLGSQEMPETRRAVGALGRRFEEVVYDLRDPGGIPDLFAGLVEGGAAVDILVNNAGQIRRADFTEFTEEDWDDVLNINLKSTFVLSQAVVRHMIERGIKGRIVNVASLLSFQGGIRVASYTASKHGMAGLTKLMANELAAKGITVNAIAPGYMATDNTEALRNDPERFRAILERIPCGRWGEPSDLDTAVLFFASPASSYVTGQVLAVDGGWLAR</sequence>
<dbReference type="Gene3D" id="3.40.50.720">
    <property type="entry name" value="NAD(P)-binding Rossmann-like Domain"/>
    <property type="match status" value="1"/>
</dbReference>
<protein>
    <submittedName>
        <fullName evidence="3">2-deoxy-D-gluconate 3-dehydrogenase</fullName>
    </submittedName>
</protein>
<name>A0A178XMJ2_9HYPH</name>
<dbReference type="Proteomes" id="UP000094025">
    <property type="component" value="Unassembled WGS sequence"/>
</dbReference>
<comment type="similarity">
    <text evidence="1">Belongs to the short-chain dehydrogenases/reductases (SDR) family.</text>
</comment>
<dbReference type="PRINTS" id="PR00080">
    <property type="entry name" value="SDRFAMILY"/>
</dbReference>
<dbReference type="InterPro" id="IPR020904">
    <property type="entry name" value="Sc_DH/Rdtase_CS"/>
</dbReference>
<comment type="caution">
    <text evidence="3">The sequence shown here is derived from an EMBL/GenBank/DDBJ whole genome shotgun (WGS) entry which is preliminary data.</text>
</comment>
<organism evidence="3 4">
    <name type="scientific">Sinorhizobium glycinis</name>
    <dbReference type="NCBI Taxonomy" id="1472378"/>
    <lineage>
        <taxon>Bacteria</taxon>
        <taxon>Pseudomonadati</taxon>
        <taxon>Pseudomonadota</taxon>
        <taxon>Alphaproteobacteria</taxon>
        <taxon>Hyphomicrobiales</taxon>
        <taxon>Rhizobiaceae</taxon>
        <taxon>Sinorhizobium/Ensifer group</taxon>
        <taxon>Sinorhizobium</taxon>
    </lineage>
</organism>
<dbReference type="PRINTS" id="PR00081">
    <property type="entry name" value="GDHRDH"/>
</dbReference>
<dbReference type="Pfam" id="PF13561">
    <property type="entry name" value="adh_short_C2"/>
    <property type="match status" value="1"/>
</dbReference>
<dbReference type="AlphaFoldDB" id="A0A178XMJ2"/>
<reference evidence="3 4" key="1">
    <citation type="journal article" date="2016" name="Int. J. Syst. Evol. Microbiol.">
        <title>Ensifer glycinis sp. nov., an novel rhizobial species associated with Glycine spp.</title>
        <authorList>
            <person name="Yan H."/>
            <person name="Yan J."/>
            <person name="Sui X.H."/>
            <person name="Wang E.T."/>
            <person name="Chen W.X."/>
            <person name="Zhang X.X."/>
            <person name="Chen W.F."/>
        </authorList>
    </citation>
    <scope>NUCLEOTIDE SEQUENCE [LARGE SCALE GENOMIC DNA]</scope>
    <source>
        <strain evidence="3 4">CCBAU 23380</strain>
    </source>
</reference>
<keyword evidence="2" id="KW-0560">Oxidoreductase</keyword>
<dbReference type="PANTHER" id="PTHR42760:SF5">
    <property type="entry name" value="2-DEHYDRO-3-DEOXY-D-GLUCONATE 5-DEHYDROGENASE"/>
    <property type="match status" value="1"/>
</dbReference>
<dbReference type="EMBL" id="LPUX01000064">
    <property type="protein sequence ID" value="OAP36469.1"/>
    <property type="molecule type" value="Genomic_DNA"/>
</dbReference>
<dbReference type="OrthoDB" id="9796652at2"/>
<dbReference type="FunFam" id="3.40.50.720:FF:000084">
    <property type="entry name" value="Short-chain dehydrogenase reductase"/>
    <property type="match status" value="1"/>
</dbReference>
<dbReference type="PANTHER" id="PTHR42760">
    <property type="entry name" value="SHORT-CHAIN DEHYDROGENASES/REDUCTASES FAMILY MEMBER"/>
    <property type="match status" value="1"/>
</dbReference>
<evidence type="ECO:0000313" key="4">
    <source>
        <dbReference type="Proteomes" id="UP000094025"/>
    </source>
</evidence>
<dbReference type="GO" id="GO:0051287">
    <property type="term" value="F:NAD binding"/>
    <property type="evidence" value="ECO:0007669"/>
    <property type="project" value="InterPro"/>
</dbReference>
<dbReference type="InterPro" id="IPR036291">
    <property type="entry name" value="NAD(P)-bd_dom_sf"/>
</dbReference>
<evidence type="ECO:0000256" key="1">
    <source>
        <dbReference type="ARBA" id="ARBA00006484"/>
    </source>
</evidence>
<dbReference type="NCBIfam" id="TIGR01832">
    <property type="entry name" value="kduD"/>
    <property type="match status" value="1"/>
</dbReference>
<dbReference type="GO" id="GO:0008678">
    <property type="term" value="F:2-deoxy-D-gluconate 3-dehydrogenase activity"/>
    <property type="evidence" value="ECO:0007669"/>
    <property type="project" value="InterPro"/>
</dbReference>